<dbReference type="KEGG" id="run:DR864_25365"/>
<protein>
    <submittedName>
        <fullName evidence="1">Uncharacterized protein</fullName>
    </submittedName>
</protein>
<evidence type="ECO:0000313" key="2">
    <source>
        <dbReference type="Proteomes" id="UP000251993"/>
    </source>
</evidence>
<dbReference type="OrthoDB" id="7062923at2"/>
<accession>A0A344TQA3</accession>
<gene>
    <name evidence="1" type="ORF">DR864_25365</name>
</gene>
<evidence type="ECO:0000313" key="1">
    <source>
        <dbReference type="EMBL" id="AXE20824.1"/>
    </source>
</evidence>
<proteinExistence type="predicted"/>
<dbReference type="RefSeq" id="WP_114069585.1">
    <property type="nucleotide sequence ID" value="NZ_CP030850.1"/>
</dbReference>
<keyword evidence="2" id="KW-1185">Reference proteome</keyword>
<sequence>MEDILKNLNFIWTRDPHEAFENPYEYEAQDQFLREANSVLDCLFSHLMKTNRSFVKNDTSLEKAIWMLHVDSCETLRDCRELLSQKNARMAIKFFRDIIEVLDTVSYFLTNDNKSKKALSDWFNNESPRHFIYRNYVGSTVSEDLKKELEQEYKYFSKFTHRTYESLGYNYILGSNDIMSYEGIYSISVLPNPISHCIAILGNFIIFFVRSLNKSSLISKEEIQDIFNKSIENERVKRRFKASDEKYKEYLEAQKKLR</sequence>
<organism evidence="1 2">
    <name type="scientific">Runella rosea</name>
    <dbReference type="NCBI Taxonomy" id="2259595"/>
    <lineage>
        <taxon>Bacteria</taxon>
        <taxon>Pseudomonadati</taxon>
        <taxon>Bacteroidota</taxon>
        <taxon>Cytophagia</taxon>
        <taxon>Cytophagales</taxon>
        <taxon>Spirosomataceae</taxon>
        <taxon>Runella</taxon>
    </lineage>
</organism>
<dbReference type="AlphaFoldDB" id="A0A344TQA3"/>
<name>A0A344TQA3_9BACT</name>
<dbReference type="Proteomes" id="UP000251993">
    <property type="component" value="Chromosome"/>
</dbReference>
<dbReference type="EMBL" id="CP030850">
    <property type="protein sequence ID" value="AXE20824.1"/>
    <property type="molecule type" value="Genomic_DNA"/>
</dbReference>
<reference evidence="1 2" key="1">
    <citation type="submission" date="2018-07" db="EMBL/GenBank/DDBJ databases">
        <title>Genome sequencing of Runella.</title>
        <authorList>
            <person name="Baek M.-G."/>
            <person name="Yi H."/>
        </authorList>
    </citation>
    <scope>NUCLEOTIDE SEQUENCE [LARGE SCALE GENOMIC DNA]</scope>
    <source>
        <strain evidence="1 2">HYN0085</strain>
    </source>
</reference>